<dbReference type="EC" id="3.4.16.4" evidence="4"/>
<dbReference type="Pfam" id="PF03717">
    <property type="entry name" value="PBP_dimer"/>
    <property type="match status" value="1"/>
</dbReference>
<dbReference type="InterPro" id="IPR012338">
    <property type="entry name" value="Beta-lactam/transpept-like"/>
</dbReference>
<evidence type="ECO:0000259" key="7">
    <source>
        <dbReference type="PROSITE" id="PS51178"/>
    </source>
</evidence>
<dbReference type="InterPro" id="IPR005311">
    <property type="entry name" value="PBP_dimer"/>
</dbReference>
<dbReference type="GO" id="GO:0009002">
    <property type="term" value="F:serine-type D-Ala-D-Ala carboxypeptidase activity"/>
    <property type="evidence" value="ECO:0007669"/>
    <property type="project" value="UniProtKB-EC"/>
</dbReference>
<comment type="catalytic activity">
    <reaction evidence="6">
        <text>Preferential cleavage: (Ac)2-L-Lys-D-Ala-|-D-Ala. Also transpeptidation of peptidyl-alanyl moieties that are N-acyl substituents of D-alanine.</text>
        <dbReference type="EC" id="3.4.16.4"/>
    </reaction>
</comment>
<evidence type="ECO:0000256" key="3">
    <source>
        <dbReference type="ARBA" id="ARBA00007171"/>
    </source>
</evidence>
<dbReference type="SUPFAM" id="SSF56601">
    <property type="entry name" value="beta-lactamase/transpeptidase-like"/>
    <property type="match status" value="1"/>
</dbReference>
<dbReference type="AlphaFoldDB" id="A0A1S2LNW0"/>
<dbReference type="Proteomes" id="UP000179524">
    <property type="component" value="Unassembled WGS sequence"/>
</dbReference>
<evidence type="ECO:0000313" key="8">
    <source>
        <dbReference type="EMBL" id="OIJ13347.1"/>
    </source>
</evidence>
<dbReference type="SUPFAM" id="SSF54184">
    <property type="entry name" value="Penicillin-binding protein 2x (pbp-2x), c-terminal domain"/>
    <property type="match status" value="2"/>
</dbReference>
<comment type="caution">
    <text evidence="8">The sequence shown here is derived from an EMBL/GenBank/DDBJ whole genome shotgun (WGS) entry which is preliminary data.</text>
</comment>
<dbReference type="OrthoDB" id="9804124at2"/>
<evidence type="ECO:0000313" key="9">
    <source>
        <dbReference type="Proteomes" id="UP000179524"/>
    </source>
</evidence>
<comment type="pathway">
    <text evidence="2">Cell wall biogenesis; peptidoglycan biosynthesis.</text>
</comment>
<dbReference type="InterPro" id="IPR036138">
    <property type="entry name" value="PBP_dimer_sf"/>
</dbReference>
<organism evidence="8 9">
    <name type="scientific">Anaerobacillus alkalilacustris</name>
    <dbReference type="NCBI Taxonomy" id="393763"/>
    <lineage>
        <taxon>Bacteria</taxon>
        <taxon>Bacillati</taxon>
        <taxon>Bacillota</taxon>
        <taxon>Bacilli</taxon>
        <taxon>Bacillales</taxon>
        <taxon>Bacillaceae</taxon>
        <taxon>Anaerobacillus</taxon>
    </lineage>
</organism>
<dbReference type="InterPro" id="IPR050515">
    <property type="entry name" value="Beta-lactam/transpept"/>
</dbReference>
<dbReference type="GO" id="GO:0005886">
    <property type="term" value="C:plasma membrane"/>
    <property type="evidence" value="ECO:0007669"/>
    <property type="project" value="TreeGrafter"/>
</dbReference>
<evidence type="ECO:0000256" key="2">
    <source>
        <dbReference type="ARBA" id="ARBA00004752"/>
    </source>
</evidence>
<dbReference type="Gene3D" id="3.30.70.2110">
    <property type="match status" value="1"/>
</dbReference>
<dbReference type="Gene3D" id="3.40.710.10">
    <property type="entry name" value="DD-peptidase/beta-lactamase superfamily"/>
    <property type="match status" value="1"/>
</dbReference>
<reference evidence="8 9" key="1">
    <citation type="submission" date="2016-10" db="EMBL/GenBank/DDBJ databases">
        <title>Draft genome sequences of four alkaliphilic bacteria belonging to the Anaerobacillus genus.</title>
        <authorList>
            <person name="Bassil N.M."/>
            <person name="Lloyd J.R."/>
        </authorList>
    </citation>
    <scope>NUCLEOTIDE SEQUENCE [LARGE SCALE GENOMIC DNA]</scope>
    <source>
        <strain evidence="8 9">DSM 18345</strain>
    </source>
</reference>
<dbReference type="InterPro" id="IPR001460">
    <property type="entry name" value="PCN-bd_Tpept"/>
</dbReference>
<dbReference type="GO" id="GO:0008658">
    <property type="term" value="F:penicillin binding"/>
    <property type="evidence" value="ECO:0007669"/>
    <property type="project" value="InterPro"/>
</dbReference>
<evidence type="ECO:0000256" key="4">
    <source>
        <dbReference type="ARBA" id="ARBA00012448"/>
    </source>
</evidence>
<evidence type="ECO:0000256" key="5">
    <source>
        <dbReference type="ARBA" id="ARBA00023136"/>
    </source>
</evidence>
<dbReference type="PROSITE" id="PS51178">
    <property type="entry name" value="PASTA"/>
    <property type="match status" value="1"/>
</dbReference>
<dbReference type="PANTHER" id="PTHR30627">
    <property type="entry name" value="PEPTIDOGLYCAN D,D-TRANSPEPTIDASE"/>
    <property type="match status" value="1"/>
</dbReference>
<comment type="similarity">
    <text evidence="3">Belongs to the transpeptidase family.</text>
</comment>
<dbReference type="SUPFAM" id="SSF56519">
    <property type="entry name" value="Penicillin binding protein dimerisation domain"/>
    <property type="match status" value="1"/>
</dbReference>
<gene>
    <name evidence="8" type="ORF">BKP37_12225</name>
</gene>
<dbReference type="CDD" id="cd06575">
    <property type="entry name" value="PASTA_Pbp2x-like_2"/>
    <property type="match status" value="1"/>
</dbReference>
<dbReference type="CDD" id="cd06576">
    <property type="entry name" value="PASTA_Pbp2x-like_1"/>
    <property type="match status" value="1"/>
</dbReference>
<dbReference type="EMBL" id="MLQR01000029">
    <property type="protein sequence ID" value="OIJ13347.1"/>
    <property type="molecule type" value="Genomic_DNA"/>
</dbReference>
<dbReference type="Gene3D" id="3.90.1310.10">
    <property type="entry name" value="Penicillin-binding protein 2a (Domain 2)"/>
    <property type="match status" value="1"/>
</dbReference>
<evidence type="ECO:0000256" key="1">
    <source>
        <dbReference type="ARBA" id="ARBA00004370"/>
    </source>
</evidence>
<dbReference type="UniPathway" id="UPA00219"/>
<keyword evidence="5" id="KW-0472">Membrane</keyword>
<comment type="subcellular location">
    <subcellularLocation>
        <location evidence="1">Membrane</location>
    </subcellularLocation>
</comment>
<dbReference type="GO" id="GO:0071555">
    <property type="term" value="P:cell wall organization"/>
    <property type="evidence" value="ECO:0007669"/>
    <property type="project" value="TreeGrafter"/>
</dbReference>
<dbReference type="Pfam" id="PF03793">
    <property type="entry name" value="PASTA"/>
    <property type="match status" value="1"/>
</dbReference>
<dbReference type="GO" id="GO:0009252">
    <property type="term" value="P:peptidoglycan biosynthetic process"/>
    <property type="evidence" value="ECO:0007669"/>
    <property type="project" value="UniProtKB-UniPathway"/>
</dbReference>
<dbReference type="InterPro" id="IPR005543">
    <property type="entry name" value="PASTA_dom"/>
</dbReference>
<accession>A0A1S2LNW0</accession>
<protein>
    <recommendedName>
        <fullName evidence="4">serine-type D-Ala-D-Ala carboxypeptidase</fullName>
        <ecNumber evidence="4">3.4.16.4</ecNumber>
    </recommendedName>
</protein>
<dbReference type="SMART" id="SM00740">
    <property type="entry name" value="PASTA"/>
    <property type="match status" value="2"/>
</dbReference>
<proteinExistence type="inferred from homology"/>
<dbReference type="PANTHER" id="PTHR30627:SF26">
    <property type="entry name" value="PENICILLIN-BINDING PROTEIN 2B"/>
    <property type="match status" value="1"/>
</dbReference>
<dbReference type="Pfam" id="PF00905">
    <property type="entry name" value="Transpeptidase"/>
    <property type="match status" value="1"/>
</dbReference>
<name>A0A1S2LNW0_9BACI</name>
<evidence type="ECO:0000256" key="6">
    <source>
        <dbReference type="ARBA" id="ARBA00034000"/>
    </source>
</evidence>
<feature type="domain" description="PASTA" evidence="7">
    <location>
        <begin position="641"/>
        <end position="700"/>
    </location>
</feature>
<keyword evidence="9" id="KW-1185">Reference proteome</keyword>
<sequence>MNVRAVVVLIVFLLIFSVMVTRVGYIQMKKAVKGHELEAIAEDRWTRKQTIEGKRGTIYDRFGDALAEEIPSYTIEAILDVNSRNRVEDPRMTAEKLAPIVDRSVVELERLLSHEGRFQVELGPGTKNISLEKKREIEQLNLQGINFRKEPRRYYPKQTFASHVIGYTERDMSKARMGLESSLNNYLVKEDGFIQYLSDRKGIKLPNIDEIIELPKNGFDIYLTLDSNIQMALEQVMSQVEEQYDPERIMAVVADPKTGEILAMSNRPSFNPNFYEEITNYTNFTVSSRFEPGSTMKIFTLAAAIEEGVYVGDEYYQSGSYQIGGRRVRDHNQGMGWGQIPFDEGFQRSSNVAYSILALEKLGPDRLFHYINEFGFRNTTGIDLPNEVNSLVADSYLIDAATTAFGQGTAITPIQQIQAVTAIANGGKMMKPFVIDRIIDPNTGEIIESTEPEIVGEPISSTTATQVLELMESVVDSPAGTGKPYYIEGFEIAGKTGTAEIPNPNGGGYLSGHGQYIYSFLGVAPKSDPQLIVYVAVDRPELDLHEPGAAPVSQIFTTIMKHSLQYLNISPGAIVSQDDLVVEEGVLTKSYVGESIESAKAHFREIGVEAIVLGSGDKVEEQLPIGRTMLIPGEKVMIATDSNTYKMPNIKGWSLRDVMKLATILELNANFIGSGFVTKQSIPSNHTVEKGDYIAIELALPNGVTENVFYNEEVEAEKIEETEEGVQID</sequence>